<keyword evidence="3" id="KW-1185">Reference proteome</keyword>
<organism evidence="2 3">
    <name type="scientific">Streptomyces bambusae</name>
    <dbReference type="NCBI Taxonomy" id="1550616"/>
    <lineage>
        <taxon>Bacteria</taxon>
        <taxon>Bacillati</taxon>
        <taxon>Actinomycetota</taxon>
        <taxon>Actinomycetes</taxon>
        <taxon>Kitasatosporales</taxon>
        <taxon>Streptomycetaceae</taxon>
        <taxon>Streptomyces</taxon>
    </lineage>
</organism>
<evidence type="ECO:0008006" key="4">
    <source>
        <dbReference type="Google" id="ProtNLM"/>
    </source>
</evidence>
<sequence>MNFEHATPAGSAGADEGLLQDEGLIRRAKALACTAPLHDLDANKGMLEWADVKVYQMAEIALHTIDQVAIAMDFDTGASRGHVLGRVKRFVARQAPERSDEEHARVAGWVLDSLINVGDVERAFRRSYGTVDADGVYRVRWFPFKLLVERRDSAGVLYLHASHEALNVLVGALDTDVESAQEATEVKLANLIRRGRLTDAKQVAEQARIRSIQYGELIHAQLEATRRNILSVDWMEEFPALLGEALEHVQGRVRAERAIATNMAKARDEAVNPVRKRHAAELVDIVEDCIRRHIRLQQRLLEARGVFRAEQDRQQFSLKPQRATFDLFGQLLRPSLELAVTDAVRAVDCFFSRSTGSSAQDLPFLATLVPALLRPAPEPSRFAGQVEEPEVELLEEATRFTAEQWEMAERLLHLPGEVRALSSLLEEAAGLDADLPALVALLGVHSFSPDAGAAQRRGEGHVRLAMRADATLDSAGFAGDDLWLTTARLQAPSDSSDRAGRSQDEGAGH</sequence>
<dbReference type="Proteomes" id="UP000812013">
    <property type="component" value="Unassembled WGS sequence"/>
</dbReference>
<accession>A0ABS6Z6E7</accession>
<feature type="compositionally biased region" description="Basic and acidic residues" evidence="1">
    <location>
        <begin position="495"/>
        <end position="509"/>
    </location>
</feature>
<evidence type="ECO:0000256" key="1">
    <source>
        <dbReference type="SAM" id="MobiDB-lite"/>
    </source>
</evidence>
<proteinExistence type="predicted"/>
<dbReference type="EMBL" id="WTFF01000098">
    <property type="protein sequence ID" value="MBW5483312.1"/>
    <property type="molecule type" value="Genomic_DNA"/>
</dbReference>
<feature type="region of interest" description="Disordered" evidence="1">
    <location>
        <begin position="488"/>
        <end position="509"/>
    </location>
</feature>
<gene>
    <name evidence="2" type="ORF">GPJ59_15795</name>
</gene>
<evidence type="ECO:0000313" key="3">
    <source>
        <dbReference type="Proteomes" id="UP000812013"/>
    </source>
</evidence>
<name>A0ABS6Z6E7_9ACTN</name>
<protein>
    <recommendedName>
        <fullName evidence="4">DUF3375 domain-containing protein</fullName>
    </recommendedName>
</protein>
<reference evidence="2 3" key="1">
    <citation type="submission" date="2019-12" db="EMBL/GenBank/DDBJ databases">
        <title>Genome sequence of Streptomyces bambusae.</title>
        <authorList>
            <person name="Bansal K."/>
            <person name="Choksket S."/>
            <person name="Korpole S."/>
            <person name="Patil P.B."/>
        </authorList>
    </citation>
    <scope>NUCLEOTIDE SEQUENCE [LARGE SCALE GENOMIC DNA]</scope>
    <source>
        <strain evidence="2 3">SK60</strain>
    </source>
</reference>
<comment type="caution">
    <text evidence="2">The sequence shown here is derived from an EMBL/GenBank/DDBJ whole genome shotgun (WGS) entry which is preliminary data.</text>
</comment>
<evidence type="ECO:0000313" key="2">
    <source>
        <dbReference type="EMBL" id="MBW5483312.1"/>
    </source>
</evidence>